<dbReference type="AlphaFoldDB" id="A0A7C4TK85"/>
<proteinExistence type="predicted"/>
<keyword evidence="1" id="KW-0472">Membrane</keyword>
<evidence type="ECO:0000259" key="2">
    <source>
        <dbReference type="PROSITE" id="PS51781"/>
    </source>
</evidence>
<dbReference type="PANTHER" id="PTHR36194">
    <property type="entry name" value="S-LAYER-LIKE PROTEIN"/>
    <property type="match status" value="1"/>
</dbReference>
<feature type="domain" description="SH3b" evidence="2">
    <location>
        <begin position="319"/>
        <end position="383"/>
    </location>
</feature>
<accession>A0A7C4TK85</accession>
<dbReference type="Pfam" id="PF08239">
    <property type="entry name" value="SH3_3"/>
    <property type="match status" value="1"/>
</dbReference>
<sequence length="383" mass="41397">MTIPFFKSKPEINVLSVAVYCLAIFGVLSLVYFGGSIIKNKGNIKGKSALSVDVVGGNAQIYLNDNFLGNAPFESKDINAGENKLSIKNDNVTYNVALDFLPNSEVAIMRDLGVSDVFSSGQNFWLEKADGAPSLALISEPTGAKVLIDNTEVGVTPYSTSTLSEGEYDLRVEKAGFDSMSSRIKIQKGFKLNIAVKLFPSPVPAKVSLLEGSQNLYDVYSTESLVTSSPAEWVKAILYWNTTRGINLSGTGVNKDLVFDYFIDCNGRVYNKDGQDVTDAKQELKADRGAYLRRVSDGPGLTESAKNSLQSLSLLGGKKAKINQTGTGWLNVRSTPGLTGSVLTTVNVGESYQVLEESKGWVKIKVTETVSGWVSTSYITLEL</sequence>
<dbReference type="PANTHER" id="PTHR36194:SF1">
    <property type="entry name" value="S-LAYER-LIKE PROTEIN"/>
    <property type="match status" value="1"/>
</dbReference>
<dbReference type="Gene3D" id="2.30.30.40">
    <property type="entry name" value="SH3 Domains"/>
    <property type="match status" value="1"/>
</dbReference>
<feature type="transmembrane region" description="Helical" evidence="1">
    <location>
        <begin position="12"/>
        <end position="35"/>
    </location>
</feature>
<evidence type="ECO:0000313" key="3">
    <source>
        <dbReference type="EMBL" id="HGW29488.1"/>
    </source>
</evidence>
<dbReference type="InterPro" id="IPR013229">
    <property type="entry name" value="PEGA"/>
</dbReference>
<dbReference type="SMART" id="SM00287">
    <property type="entry name" value="SH3b"/>
    <property type="match status" value="1"/>
</dbReference>
<evidence type="ECO:0000256" key="1">
    <source>
        <dbReference type="SAM" id="Phobius"/>
    </source>
</evidence>
<dbReference type="InterPro" id="IPR003646">
    <property type="entry name" value="SH3-like_bac-type"/>
</dbReference>
<keyword evidence="1" id="KW-1133">Transmembrane helix</keyword>
<dbReference type="EMBL" id="DSRT01000054">
    <property type="protein sequence ID" value="HGW29488.1"/>
    <property type="molecule type" value="Genomic_DNA"/>
</dbReference>
<reference evidence="3" key="1">
    <citation type="journal article" date="2020" name="mSystems">
        <title>Genome- and Community-Level Interaction Insights into Carbon Utilization and Element Cycling Functions of Hydrothermarchaeota in Hydrothermal Sediment.</title>
        <authorList>
            <person name="Zhou Z."/>
            <person name="Liu Y."/>
            <person name="Xu W."/>
            <person name="Pan J."/>
            <person name="Luo Z.H."/>
            <person name="Li M."/>
        </authorList>
    </citation>
    <scope>NUCLEOTIDE SEQUENCE [LARGE SCALE GENOMIC DNA]</scope>
    <source>
        <strain evidence="3">SpSt-417</strain>
    </source>
</reference>
<dbReference type="Pfam" id="PF08308">
    <property type="entry name" value="PEGA"/>
    <property type="match status" value="1"/>
</dbReference>
<gene>
    <name evidence="3" type="ORF">ENR63_01005</name>
</gene>
<keyword evidence="1" id="KW-0812">Transmembrane</keyword>
<dbReference type="PROSITE" id="PS51781">
    <property type="entry name" value="SH3B"/>
    <property type="match status" value="1"/>
</dbReference>
<protein>
    <submittedName>
        <fullName evidence="3">PEGA domain-containing protein</fullName>
    </submittedName>
</protein>
<organism evidence="3">
    <name type="scientific">candidate division WWE3 bacterium</name>
    <dbReference type="NCBI Taxonomy" id="2053526"/>
    <lineage>
        <taxon>Bacteria</taxon>
        <taxon>Katanobacteria</taxon>
    </lineage>
</organism>
<comment type="caution">
    <text evidence="3">The sequence shown here is derived from an EMBL/GenBank/DDBJ whole genome shotgun (WGS) entry which is preliminary data.</text>
</comment>
<name>A0A7C4TK85_UNCKA</name>